<organism evidence="2 3">
    <name type="scientific">Ceratodon purpureus</name>
    <name type="common">Fire moss</name>
    <name type="synonym">Dicranum purpureum</name>
    <dbReference type="NCBI Taxonomy" id="3225"/>
    <lineage>
        <taxon>Eukaryota</taxon>
        <taxon>Viridiplantae</taxon>
        <taxon>Streptophyta</taxon>
        <taxon>Embryophyta</taxon>
        <taxon>Bryophyta</taxon>
        <taxon>Bryophytina</taxon>
        <taxon>Bryopsida</taxon>
        <taxon>Dicranidae</taxon>
        <taxon>Pseudoditrichales</taxon>
        <taxon>Ditrichaceae</taxon>
        <taxon>Ceratodon</taxon>
    </lineage>
</organism>
<reference evidence="2" key="1">
    <citation type="submission" date="2020-06" db="EMBL/GenBank/DDBJ databases">
        <title>WGS assembly of Ceratodon purpureus strain R40.</title>
        <authorList>
            <person name="Carey S.B."/>
            <person name="Jenkins J."/>
            <person name="Shu S."/>
            <person name="Lovell J.T."/>
            <person name="Sreedasyam A."/>
            <person name="Maumus F."/>
            <person name="Tiley G.P."/>
            <person name="Fernandez-Pozo N."/>
            <person name="Barry K."/>
            <person name="Chen C."/>
            <person name="Wang M."/>
            <person name="Lipzen A."/>
            <person name="Daum C."/>
            <person name="Saski C.A."/>
            <person name="Payton A.C."/>
            <person name="Mcbreen J.C."/>
            <person name="Conrad R.E."/>
            <person name="Kollar L.M."/>
            <person name="Olsson S."/>
            <person name="Huttunen S."/>
            <person name="Landis J.B."/>
            <person name="Wickett N.J."/>
            <person name="Johnson M.G."/>
            <person name="Rensing S.A."/>
            <person name="Grimwood J."/>
            <person name="Schmutz J."/>
            <person name="Mcdaniel S.F."/>
        </authorList>
    </citation>
    <scope>NUCLEOTIDE SEQUENCE</scope>
    <source>
        <strain evidence="2">R40</strain>
    </source>
</reference>
<feature type="chain" id="PRO_5035941435" evidence="1">
    <location>
        <begin position="23"/>
        <end position="52"/>
    </location>
</feature>
<keyword evidence="3" id="KW-1185">Reference proteome</keyword>
<evidence type="ECO:0000256" key="1">
    <source>
        <dbReference type="SAM" id="SignalP"/>
    </source>
</evidence>
<protein>
    <submittedName>
        <fullName evidence="2">Uncharacterized protein</fullName>
    </submittedName>
</protein>
<comment type="caution">
    <text evidence="2">The sequence shown here is derived from an EMBL/GenBank/DDBJ whole genome shotgun (WGS) entry which is preliminary data.</text>
</comment>
<name>A0A8T0GXY3_CERPU</name>
<accession>A0A8T0GXY3</accession>
<dbReference type="Proteomes" id="UP000822688">
    <property type="component" value="Chromosome 8"/>
</dbReference>
<gene>
    <name evidence="2" type="ORF">KC19_8G127400</name>
</gene>
<evidence type="ECO:0000313" key="2">
    <source>
        <dbReference type="EMBL" id="KAG0564641.1"/>
    </source>
</evidence>
<dbReference type="AlphaFoldDB" id="A0A8T0GXY3"/>
<evidence type="ECO:0000313" key="3">
    <source>
        <dbReference type="Proteomes" id="UP000822688"/>
    </source>
</evidence>
<proteinExistence type="predicted"/>
<keyword evidence="1" id="KW-0732">Signal</keyword>
<feature type="signal peptide" evidence="1">
    <location>
        <begin position="1"/>
        <end position="22"/>
    </location>
</feature>
<sequence>MRLSTSAFLGLNIFFIVLGSYANQLQERVSYVFYEDRNQSHQGQLNLVGKVG</sequence>
<dbReference type="EMBL" id="CM026429">
    <property type="protein sequence ID" value="KAG0564641.1"/>
    <property type="molecule type" value="Genomic_DNA"/>
</dbReference>